<accession>A0ABW0AGM6</accession>
<dbReference type="SMART" id="SM00387">
    <property type="entry name" value="HATPase_c"/>
    <property type="match status" value="1"/>
</dbReference>
<dbReference type="InterPro" id="IPR050428">
    <property type="entry name" value="TCS_sensor_his_kinase"/>
</dbReference>
<feature type="domain" description="Histidine kinase" evidence="12">
    <location>
        <begin position="190"/>
        <end position="405"/>
    </location>
</feature>
<dbReference type="SMART" id="SM00304">
    <property type="entry name" value="HAMP"/>
    <property type="match status" value="1"/>
</dbReference>
<dbReference type="SUPFAM" id="SSF158472">
    <property type="entry name" value="HAMP domain-like"/>
    <property type="match status" value="1"/>
</dbReference>
<feature type="domain" description="HAMP" evidence="13">
    <location>
        <begin position="129"/>
        <end position="182"/>
    </location>
</feature>
<gene>
    <name evidence="14" type="ORF">ACFPRH_08570</name>
</gene>
<dbReference type="SMART" id="SM00388">
    <property type="entry name" value="HisKA"/>
    <property type="match status" value="1"/>
</dbReference>
<dbReference type="Pfam" id="PF02518">
    <property type="entry name" value="HATPase_c"/>
    <property type="match status" value="1"/>
</dbReference>
<evidence type="ECO:0000256" key="8">
    <source>
        <dbReference type="ARBA" id="ARBA00022989"/>
    </source>
</evidence>
<keyword evidence="5" id="KW-0808">Transferase</keyword>
<comment type="subcellular location">
    <subcellularLocation>
        <location evidence="2">Cell membrane</location>
    </subcellularLocation>
</comment>
<evidence type="ECO:0000256" key="10">
    <source>
        <dbReference type="ARBA" id="ARBA00023136"/>
    </source>
</evidence>
<evidence type="ECO:0000256" key="3">
    <source>
        <dbReference type="ARBA" id="ARBA00012438"/>
    </source>
</evidence>
<feature type="transmembrane region" description="Helical" evidence="11">
    <location>
        <begin position="105"/>
        <end position="128"/>
    </location>
</feature>
<dbReference type="Gene3D" id="3.30.565.10">
    <property type="entry name" value="Histidine kinase-like ATPase, C-terminal domain"/>
    <property type="match status" value="1"/>
</dbReference>
<dbReference type="Gene3D" id="1.10.287.130">
    <property type="match status" value="1"/>
</dbReference>
<keyword evidence="10 11" id="KW-0472">Membrane</keyword>
<dbReference type="RefSeq" id="WP_344476358.1">
    <property type="nucleotide sequence ID" value="NZ_BAAASB010000006.1"/>
</dbReference>
<dbReference type="InterPro" id="IPR004358">
    <property type="entry name" value="Sig_transdc_His_kin-like_C"/>
</dbReference>
<dbReference type="PROSITE" id="PS50109">
    <property type="entry name" value="HIS_KIN"/>
    <property type="match status" value="1"/>
</dbReference>
<dbReference type="EMBL" id="JBHSKP010000004">
    <property type="protein sequence ID" value="MFC5151785.1"/>
    <property type="molecule type" value="Genomic_DNA"/>
</dbReference>
<dbReference type="InterPro" id="IPR036097">
    <property type="entry name" value="HisK_dim/P_sf"/>
</dbReference>
<dbReference type="SUPFAM" id="SSF47384">
    <property type="entry name" value="Homodimeric domain of signal transducing histidine kinase"/>
    <property type="match status" value="1"/>
</dbReference>
<keyword evidence="4" id="KW-0597">Phosphoprotein</keyword>
<keyword evidence="6 11" id="KW-0812">Transmembrane</keyword>
<dbReference type="InterPro" id="IPR036890">
    <property type="entry name" value="HATPase_C_sf"/>
</dbReference>
<evidence type="ECO:0000256" key="6">
    <source>
        <dbReference type="ARBA" id="ARBA00022692"/>
    </source>
</evidence>
<protein>
    <recommendedName>
        <fullName evidence="3">histidine kinase</fullName>
        <ecNumber evidence="3">2.7.13.3</ecNumber>
    </recommendedName>
</protein>
<keyword evidence="15" id="KW-1185">Reference proteome</keyword>
<evidence type="ECO:0000256" key="7">
    <source>
        <dbReference type="ARBA" id="ARBA00022777"/>
    </source>
</evidence>
<evidence type="ECO:0000259" key="12">
    <source>
        <dbReference type="PROSITE" id="PS50109"/>
    </source>
</evidence>
<dbReference type="PANTHER" id="PTHR45436:SF5">
    <property type="entry name" value="SENSOR HISTIDINE KINASE TRCS"/>
    <property type="match status" value="1"/>
</dbReference>
<evidence type="ECO:0000259" key="13">
    <source>
        <dbReference type="PROSITE" id="PS50885"/>
    </source>
</evidence>
<dbReference type="InterPro" id="IPR003661">
    <property type="entry name" value="HisK_dim/P_dom"/>
</dbReference>
<name>A0ABW0AGM6_9ACTN</name>
<evidence type="ECO:0000313" key="14">
    <source>
        <dbReference type="EMBL" id="MFC5151785.1"/>
    </source>
</evidence>
<dbReference type="CDD" id="cd00082">
    <property type="entry name" value="HisKA"/>
    <property type="match status" value="1"/>
</dbReference>
<dbReference type="PANTHER" id="PTHR45436">
    <property type="entry name" value="SENSOR HISTIDINE KINASE YKOH"/>
    <property type="match status" value="1"/>
</dbReference>
<dbReference type="Pfam" id="PF00512">
    <property type="entry name" value="HisKA"/>
    <property type="match status" value="1"/>
</dbReference>
<keyword evidence="9" id="KW-0902">Two-component regulatory system</keyword>
<keyword evidence="8 11" id="KW-1133">Transmembrane helix</keyword>
<dbReference type="InterPro" id="IPR003594">
    <property type="entry name" value="HATPase_dom"/>
</dbReference>
<dbReference type="Gene3D" id="6.10.340.10">
    <property type="match status" value="1"/>
</dbReference>
<evidence type="ECO:0000256" key="1">
    <source>
        <dbReference type="ARBA" id="ARBA00000085"/>
    </source>
</evidence>
<evidence type="ECO:0000256" key="4">
    <source>
        <dbReference type="ARBA" id="ARBA00022553"/>
    </source>
</evidence>
<dbReference type="SUPFAM" id="SSF55874">
    <property type="entry name" value="ATPase domain of HSP90 chaperone/DNA topoisomerase II/histidine kinase"/>
    <property type="match status" value="1"/>
</dbReference>
<comment type="catalytic activity">
    <reaction evidence="1">
        <text>ATP + protein L-histidine = ADP + protein N-phospho-L-histidine.</text>
        <dbReference type="EC" id="2.7.13.3"/>
    </reaction>
</comment>
<dbReference type="InterPro" id="IPR005467">
    <property type="entry name" value="His_kinase_dom"/>
</dbReference>
<comment type="caution">
    <text evidence="14">The sequence shown here is derived from an EMBL/GenBank/DDBJ whole genome shotgun (WGS) entry which is preliminary data.</text>
</comment>
<dbReference type="Pfam" id="PF00672">
    <property type="entry name" value="HAMP"/>
    <property type="match status" value="1"/>
</dbReference>
<evidence type="ECO:0000256" key="5">
    <source>
        <dbReference type="ARBA" id="ARBA00022679"/>
    </source>
</evidence>
<dbReference type="PROSITE" id="PS50885">
    <property type="entry name" value="HAMP"/>
    <property type="match status" value="1"/>
</dbReference>
<dbReference type="Proteomes" id="UP001596160">
    <property type="component" value="Unassembled WGS sequence"/>
</dbReference>
<organism evidence="14 15">
    <name type="scientific">Streptomyces amakusaensis</name>
    <dbReference type="NCBI Taxonomy" id="67271"/>
    <lineage>
        <taxon>Bacteria</taxon>
        <taxon>Bacillati</taxon>
        <taxon>Actinomycetota</taxon>
        <taxon>Actinomycetes</taxon>
        <taxon>Kitasatosporales</taxon>
        <taxon>Streptomycetaceae</taxon>
        <taxon>Streptomyces</taxon>
    </lineage>
</organism>
<dbReference type="CDD" id="cd06225">
    <property type="entry name" value="HAMP"/>
    <property type="match status" value="1"/>
</dbReference>
<dbReference type="EC" id="2.7.13.3" evidence="3"/>
<feature type="transmembrane region" description="Helical" evidence="11">
    <location>
        <begin position="28"/>
        <end position="51"/>
    </location>
</feature>
<keyword evidence="7 14" id="KW-0418">Kinase</keyword>
<sequence>MSRALSKPRAALRRLAARLRPSRVRTRLTLLYGALFTVSGIVLLGILFLLVSQSPKSVFHEIKRGPGPAVTVDPGPGPASGPLTDLGKEMREQADRQRHAELRNLLVHSGIALAIMTLISLALGWLLANRVLRPLSTMNTTIQRISARNLHERLAAEGPPDEMKALSDTVDGLLERLETALAAHKRFVANAAHELRTPLTLEHALIEEMLIDRDAGRGELRKTFQRVLEICQQQGRLLESLLTLTTGERGLDRREPLDLSELTGQVLDAARAELDARGLSLATRIGPAPAAVLGDPALLERLIANLLDNATDYNVPGGRVEIECGVREGRAVVSVANTGKEVPSEQLERLFEPFHRLDRTAGRDGHHGLGLSIVRAIALAHDASLAVSARAGGGLSVQVSFPVPADPVPAEPGGQTERPALNRA</sequence>
<reference evidence="15" key="1">
    <citation type="journal article" date="2019" name="Int. J. Syst. Evol. Microbiol.">
        <title>The Global Catalogue of Microorganisms (GCM) 10K type strain sequencing project: providing services to taxonomists for standard genome sequencing and annotation.</title>
        <authorList>
            <consortium name="The Broad Institute Genomics Platform"/>
            <consortium name="The Broad Institute Genome Sequencing Center for Infectious Disease"/>
            <person name="Wu L."/>
            <person name="Ma J."/>
        </authorList>
    </citation>
    <scope>NUCLEOTIDE SEQUENCE [LARGE SCALE GENOMIC DNA]</scope>
    <source>
        <strain evidence="15">PCU 266</strain>
    </source>
</reference>
<dbReference type="InterPro" id="IPR003660">
    <property type="entry name" value="HAMP_dom"/>
</dbReference>
<dbReference type="GO" id="GO:0016301">
    <property type="term" value="F:kinase activity"/>
    <property type="evidence" value="ECO:0007669"/>
    <property type="project" value="UniProtKB-KW"/>
</dbReference>
<evidence type="ECO:0000256" key="9">
    <source>
        <dbReference type="ARBA" id="ARBA00023012"/>
    </source>
</evidence>
<evidence type="ECO:0000313" key="15">
    <source>
        <dbReference type="Proteomes" id="UP001596160"/>
    </source>
</evidence>
<evidence type="ECO:0000256" key="2">
    <source>
        <dbReference type="ARBA" id="ARBA00004236"/>
    </source>
</evidence>
<dbReference type="PRINTS" id="PR00344">
    <property type="entry name" value="BCTRLSENSOR"/>
</dbReference>
<proteinExistence type="predicted"/>
<evidence type="ECO:0000256" key="11">
    <source>
        <dbReference type="SAM" id="Phobius"/>
    </source>
</evidence>